<evidence type="ECO:0000256" key="6">
    <source>
        <dbReference type="ARBA" id="ARBA00022692"/>
    </source>
</evidence>
<comment type="function">
    <text evidence="10">Mannosyltransferase that operates in the biosynthetic pathway of dolichol-linked oligosaccharides, the glycan precursors employed in protein asparagine (N)-glycosylation. The assembly of dolichol-linked oligosaccharides begins on the cytosolic side of the endoplasmic reticulum membrane and finishes in its lumen. The sequential addition of sugars to dolichol pyrophosphate produces dolichol-linked oligosaccharides containing fourteen sugars, including two GlcNAcs, nine mannoses and three glucoses. Once assembled, the oligosaccharide is transferred from the lipid to nascent proteins by oligosaccharyltransferases. In the lumen of the endoplasmic reticulum, adds the eighth mannose residue in an alpha-1,6 linkage onto Man(7)GlcNAc(2)-PP-dolichol to produce Man(8)GlcNAc(2)-PP-dolichol.</text>
</comment>
<comment type="subcellular location">
    <subcellularLocation>
        <location evidence="1 12">Endoplasmic reticulum membrane</location>
        <topology evidence="1 12">Multi-pass membrane protein</topology>
    </subcellularLocation>
</comment>
<evidence type="ECO:0000313" key="13">
    <source>
        <dbReference type="EMBL" id="KHJ33366.1"/>
    </source>
</evidence>
<dbReference type="AlphaFoldDB" id="A0A0B1P8W2"/>
<dbReference type="UniPathway" id="UPA00378"/>
<comment type="catalytic activity">
    <reaction evidence="11">
        <text>an alpha-D-Man-(1-&gt;2)-alpha-D-Man-(1-&gt;2)-alpha-D-Man-(1-&gt;3)-[alpha-D-Man-(1-&gt;2)-alpha-D-Man-(1-&gt;3)-alpha-D-Man-(1-&gt;6)]-beta-D-Man-(1-&gt;4)-beta-D-GlcNAc-(1-&gt;4)-alpha-D-GlcNAc-diphospho-di-trans,poly-cis-dolichol + a di-trans,poly-cis-dolichyl beta-D-mannosyl phosphate = an alpha-D-Man-(1-&gt;2)-alpha-D-Man-(1-&gt;2)-alpha-D-Man-(1-&gt;3)-[alpha-D-Man-(1-&gt;2)-alpha-D-Man-(1-&gt;3)-[alpha-D-Man-(1-&gt;6)]-alpha-D-Man-(1-&gt;6)]-beta-D-Man-(1-&gt;4)-beta-D-GlcNAc-(1-&gt;4)-alpha-D-GlcNAc-diphospho-di-trans,poly-cis-dolichol + a di-trans,poly-cis-dolichyl phosphate + H(+)</text>
        <dbReference type="Rhea" id="RHEA:29535"/>
        <dbReference type="Rhea" id="RHEA-COMP:19498"/>
        <dbReference type="Rhea" id="RHEA-COMP:19501"/>
        <dbReference type="Rhea" id="RHEA-COMP:19518"/>
        <dbReference type="Rhea" id="RHEA-COMP:19519"/>
        <dbReference type="ChEBI" id="CHEBI:15378"/>
        <dbReference type="ChEBI" id="CHEBI:57683"/>
        <dbReference type="ChEBI" id="CHEBI:58211"/>
        <dbReference type="ChEBI" id="CHEBI:132517"/>
        <dbReference type="ChEBI" id="CHEBI:132519"/>
        <dbReference type="EC" id="2.4.1.260"/>
    </reaction>
    <physiologicalReaction direction="left-to-right" evidence="11">
        <dbReference type="Rhea" id="RHEA:29536"/>
    </physiologicalReaction>
</comment>
<accession>A0A0B1P8W2</accession>
<dbReference type="Proteomes" id="UP000030854">
    <property type="component" value="Unassembled WGS sequence"/>
</dbReference>
<keyword evidence="7 12" id="KW-0256">Endoplasmic reticulum</keyword>
<dbReference type="GO" id="GO:0052917">
    <property type="term" value="F:dol-P-Man:Man(7)GlcNAc(2)-PP-Dol alpha-1,6-mannosyltransferase activity"/>
    <property type="evidence" value="ECO:0007669"/>
    <property type="project" value="UniProtKB-EC"/>
</dbReference>
<sequence>MKFIDILLDIFIPFTIIFHLLASPYTKVEESFNIQATHDILKYGLPTKDISQNIRQNYDHFSFPGAVPRSFVGSLALATVSKPFALMTGANGYETQLIVRGSMGLLNALSILRYKHALARAYGQDAGRWFVLLLASQFHVVYYASRTLPNMFAFFLTTLALRDFLPLQAWNAPKRHKRGIFLMVFATIVFRSEIAILLFAQLLYMLLHPRMSLEVMIPVCLRSASFSLLITFVIDTYFWQRPIWPELCGFYFNVIQGKSSDWGISPFYYYFSYLLPKLLLNPFISILLIPYGLKKSVIRRRLREIITPSILYVIFYSFQPHKELRFIIYVAVPFTASASIVAAYIWNHRSKSFFYRLASVTLVASVLCSSFFSTWMLFISSLNYPGGHAISQLNHILKEASLNFSESQISTHIDVLPCMTGFTRFLQLPESSLSGKDLPSTNKAPLLFTYDKTEDKNLLRQSDWWQQFEYVLMEKPELALGNWEPIVTVLGYAGFEVLRPGTLNSSFSNYVEQILEASRIELNERVLSDKDLGLKILYSHFWTRTRIQKLILKTKIKGLSYLKNTTSILQQKAWWWVAPRLEPKIWILKKSNGINARDSSKESK</sequence>
<keyword evidence="4 12" id="KW-0328">Glycosyltransferase</keyword>
<feature type="transmembrane region" description="Helical" evidence="12">
    <location>
        <begin position="324"/>
        <end position="346"/>
    </location>
</feature>
<feature type="transmembrane region" description="Helical" evidence="12">
    <location>
        <begin position="301"/>
        <end position="318"/>
    </location>
</feature>
<organism evidence="13 14">
    <name type="scientific">Uncinula necator</name>
    <name type="common">Grape powdery mildew</name>
    <dbReference type="NCBI Taxonomy" id="52586"/>
    <lineage>
        <taxon>Eukaryota</taxon>
        <taxon>Fungi</taxon>
        <taxon>Dikarya</taxon>
        <taxon>Ascomycota</taxon>
        <taxon>Pezizomycotina</taxon>
        <taxon>Leotiomycetes</taxon>
        <taxon>Erysiphales</taxon>
        <taxon>Erysiphaceae</taxon>
        <taxon>Erysiphe</taxon>
    </lineage>
</organism>
<dbReference type="GO" id="GO:0006487">
    <property type="term" value="P:protein N-linked glycosylation"/>
    <property type="evidence" value="ECO:0007669"/>
    <property type="project" value="TreeGrafter"/>
</dbReference>
<comment type="caution">
    <text evidence="13">The sequence shown here is derived from an EMBL/GenBank/DDBJ whole genome shotgun (WGS) entry which is preliminary data.</text>
</comment>
<proteinExistence type="inferred from homology"/>
<evidence type="ECO:0000256" key="10">
    <source>
        <dbReference type="ARBA" id="ARBA00044721"/>
    </source>
</evidence>
<evidence type="ECO:0000256" key="12">
    <source>
        <dbReference type="RuleBase" id="RU363075"/>
    </source>
</evidence>
<keyword evidence="6 12" id="KW-0812">Transmembrane</keyword>
<evidence type="ECO:0000256" key="4">
    <source>
        <dbReference type="ARBA" id="ARBA00022676"/>
    </source>
</evidence>
<dbReference type="PANTHER" id="PTHR22760:SF1">
    <property type="entry name" value="DOL-P-MAN:MAN(7)GLCNAC(2)-PP-DOL ALPHA-1,6-MANNOSYLTRANSFERASE"/>
    <property type="match status" value="1"/>
</dbReference>
<comment type="pathway">
    <text evidence="2">Protein modification; protein glycosylation.</text>
</comment>
<dbReference type="OMA" id="WWVEVRM"/>
<comment type="similarity">
    <text evidence="3 12">Belongs to the glycosyltransferase 22 family.</text>
</comment>
<keyword evidence="5 13" id="KW-0808">Transferase</keyword>
<dbReference type="Pfam" id="PF03901">
    <property type="entry name" value="Glyco_transf_22"/>
    <property type="match status" value="1"/>
</dbReference>
<evidence type="ECO:0000256" key="1">
    <source>
        <dbReference type="ARBA" id="ARBA00004477"/>
    </source>
</evidence>
<dbReference type="HOGENOM" id="CLU_008917_4_1_1"/>
<evidence type="ECO:0000256" key="3">
    <source>
        <dbReference type="ARBA" id="ARBA00007063"/>
    </source>
</evidence>
<evidence type="ECO:0000313" key="14">
    <source>
        <dbReference type="Proteomes" id="UP000030854"/>
    </source>
</evidence>
<evidence type="ECO:0000256" key="5">
    <source>
        <dbReference type="ARBA" id="ARBA00022679"/>
    </source>
</evidence>
<gene>
    <name evidence="13" type="ORF">EV44_g0005</name>
</gene>
<keyword evidence="8 12" id="KW-1133">Transmembrane helix</keyword>
<feature type="transmembrane region" description="Helical" evidence="12">
    <location>
        <begin position="267"/>
        <end position="289"/>
    </location>
</feature>
<name>A0A0B1P8W2_UNCNE</name>
<evidence type="ECO:0000256" key="9">
    <source>
        <dbReference type="ARBA" id="ARBA00023136"/>
    </source>
</evidence>
<dbReference type="GO" id="GO:0005789">
    <property type="term" value="C:endoplasmic reticulum membrane"/>
    <property type="evidence" value="ECO:0007669"/>
    <property type="project" value="UniProtKB-SubCell"/>
</dbReference>
<evidence type="ECO:0000256" key="8">
    <source>
        <dbReference type="ARBA" id="ARBA00022989"/>
    </source>
</evidence>
<feature type="transmembrane region" description="Helical" evidence="12">
    <location>
        <begin position="180"/>
        <end position="207"/>
    </location>
</feature>
<evidence type="ECO:0000256" key="7">
    <source>
        <dbReference type="ARBA" id="ARBA00022824"/>
    </source>
</evidence>
<evidence type="ECO:0000256" key="11">
    <source>
        <dbReference type="ARBA" id="ARBA00048899"/>
    </source>
</evidence>
<dbReference type="STRING" id="52586.A0A0B1P8W2"/>
<dbReference type="EC" id="2.4.1.-" evidence="12"/>
<keyword evidence="14" id="KW-1185">Reference proteome</keyword>
<reference evidence="13 14" key="1">
    <citation type="journal article" date="2014" name="BMC Genomics">
        <title>Adaptive genomic structural variation in the grape powdery mildew pathogen, Erysiphe necator.</title>
        <authorList>
            <person name="Jones L."/>
            <person name="Riaz S."/>
            <person name="Morales-Cruz A."/>
            <person name="Amrine K.C."/>
            <person name="McGuire B."/>
            <person name="Gubler W.D."/>
            <person name="Walker M.A."/>
            <person name="Cantu D."/>
        </authorList>
    </citation>
    <scope>NUCLEOTIDE SEQUENCE [LARGE SCALE GENOMIC DNA]</scope>
    <source>
        <strain evidence="14">c</strain>
    </source>
</reference>
<feature type="transmembrane region" description="Helical" evidence="12">
    <location>
        <begin position="353"/>
        <end position="378"/>
    </location>
</feature>
<keyword evidence="9 12" id="KW-0472">Membrane</keyword>
<evidence type="ECO:0000256" key="2">
    <source>
        <dbReference type="ARBA" id="ARBA00004922"/>
    </source>
</evidence>
<dbReference type="EMBL" id="JNVN01001480">
    <property type="protein sequence ID" value="KHJ33366.1"/>
    <property type="molecule type" value="Genomic_DNA"/>
</dbReference>
<dbReference type="InterPro" id="IPR005599">
    <property type="entry name" value="GPI_mannosylTrfase"/>
</dbReference>
<protein>
    <recommendedName>
        <fullName evidence="12">Mannosyltransferase</fullName>
        <ecNumber evidence="12">2.4.1.-</ecNumber>
    </recommendedName>
</protein>
<dbReference type="PANTHER" id="PTHR22760">
    <property type="entry name" value="GLYCOSYLTRANSFERASE"/>
    <property type="match status" value="1"/>
</dbReference>